<evidence type="ECO:0000313" key="1">
    <source>
        <dbReference type="EMBL" id="OUN18023.1"/>
    </source>
</evidence>
<reference evidence="2" key="1">
    <citation type="submission" date="2017-04" db="EMBL/GenBank/DDBJ databases">
        <title>Function of individual gut microbiota members based on whole genome sequencing of pure cultures obtained from chicken caecum.</title>
        <authorList>
            <person name="Medvecky M."/>
            <person name="Cejkova D."/>
            <person name="Polansky O."/>
            <person name="Karasova D."/>
            <person name="Kubasova T."/>
            <person name="Cizek A."/>
            <person name="Rychlik I."/>
        </authorList>
    </citation>
    <scope>NUCLEOTIDE SEQUENCE [LARGE SCALE GENOMIC DNA]</scope>
    <source>
        <strain evidence="2">An84</strain>
    </source>
</reference>
<dbReference type="EMBL" id="NFHF01000018">
    <property type="protein sequence ID" value="OUN18023.1"/>
    <property type="molecule type" value="Genomic_DNA"/>
</dbReference>
<keyword evidence="1" id="KW-0540">Nuclease</keyword>
<proteinExistence type="predicted"/>
<dbReference type="Proteomes" id="UP000196255">
    <property type="component" value="Unassembled WGS sequence"/>
</dbReference>
<dbReference type="AlphaFoldDB" id="A0AB36MG76"/>
<dbReference type="RefSeq" id="WP_087310519.1">
    <property type="nucleotide sequence ID" value="NZ_NFHV01000014.1"/>
</dbReference>
<name>A0AB36MG76_9LACO</name>
<gene>
    <name evidence="1" type="ORF">B5G36_07845</name>
</gene>
<accession>A0AB36MG76</accession>
<organism evidence="1 2">
    <name type="scientific">Ligilactobacillus salivarius</name>
    <dbReference type="NCBI Taxonomy" id="1624"/>
    <lineage>
        <taxon>Bacteria</taxon>
        <taxon>Bacillati</taxon>
        <taxon>Bacillota</taxon>
        <taxon>Bacilli</taxon>
        <taxon>Lactobacillales</taxon>
        <taxon>Lactobacillaceae</taxon>
        <taxon>Ligilactobacillus</taxon>
    </lineage>
</organism>
<evidence type="ECO:0000313" key="2">
    <source>
        <dbReference type="Proteomes" id="UP000196255"/>
    </source>
</evidence>
<comment type="caution">
    <text evidence="1">The sequence shown here is derived from an EMBL/GenBank/DDBJ whole genome shotgun (WGS) entry which is preliminary data.</text>
</comment>
<dbReference type="GO" id="GO:0004519">
    <property type="term" value="F:endonuclease activity"/>
    <property type="evidence" value="ECO:0007669"/>
    <property type="project" value="UniProtKB-KW"/>
</dbReference>
<keyword evidence="1" id="KW-0255">Endonuclease</keyword>
<protein>
    <submittedName>
        <fullName evidence="1">Restriction endonuclease</fullName>
    </submittedName>
</protein>
<keyword evidence="1" id="KW-0378">Hydrolase</keyword>
<sequence length="219" mass="25543">MPLDPNDIEKTEKISDFVTKNNFMYLHDSVLSQKLFGIESSFVEENPDRVHPFSEDFDKNKYIKLYTNNKSGKAGRATWFLADKDVIKKNRSYVKEWQVVVSSANAGGQKRDNQLAIMDNYSAFGRARVALKSFTSEKEAINFKKYVGSYVIRYTFLMTDESLTSLAKWVPDILDYSDENQYLDFEKNIDEQLCYLIGFNDRDFEYIKRKVKTFRGGKN</sequence>